<feature type="domain" description="Endonuclease NucS N-terminal PH-like" evidence="8">
    <location>
        <begin position="2"/>
        <end position="104"/>
    </location>
</feature>
<dbReference type="NCBIfam" id="NF002876">
    <property type="entry name" value="PRK03298.1"/>
    <property type="match status" value="1"/>
</dbReference>
<comment type="similarity">
    <text evidence="6">Belongs to the NucS endonuclease family.</text>
</comment>
<dbReference type="InterPro" id="IPR049173">
    <property type="entry name" value="NucS_N_sf"/>
</dbReference>
<dbReference type="GO" id="GO:0004519">
    <property type="term" value="F:endonuclease activity"/>
    <property type="evidence" value="ECO:0007669"/>
    <property type="project" value="UniProtKB-KW"/>
</dbReference>
<name>A0ABW2ZNS7_9MICO</name>
<dbReference type="Gene3D" id="3.40.1350.10">
    <property type="match status" value="1"/>
</dbReference>
<dbReference type="InterPro" id="IPR048302">
    <property type="entry name" value="NucS_N"/>
</dbReference>
<sequence>MRLVIARCSVDYTGRLTAHLPLATRLLVHKGDGSLLVHSDGGSYKPLNWMSPPCRLDVEAPDDESASAGVQEYWRVTHAKTGDALLVRIYEILHDSQHDLGVDPGLQKDGVEADLQRLLAEQVDVIGDGLSLVRREFPTAIGPVDLLLRDPAGGTIAVEVKRRGDIDGVEQLTRYLELLGRDPHLAPVTGVFAAQEIKPQARVLAGDRGIRCVTLDYEGMKGIESGAPRLF</sequence>
<keyword evidence="2 6" id="KW-0540">Nuclease</keyword>
<comment type="subcellular location">
    <subcellularLocation>
        <location evidence="6">Cytoplasm</location>
    </subcellularLocation>
</comment>
<dbReference type="Proteomes" id="UP001597042">
    <property type="component" value="Unassembled WGS sequence"/>
</dbReference>
<dbReference type="InterPro" id="IPR011856">
    <property type="entry name" value="tRNA_endonuc-like_dom_sf"/>
</dbReference>
<evidence type="ECO:0000313" key="10">
    <source>
        <dbReference type="Proteomes" id="UP001597042"/>
    </source>
</evidence>
<evidence type="ECO:0000256" key="2">
    <source>
        <dbReference type="ARBA" id="ARBA00022722"/>
    </source>
</evidence>
<dbReference type="PANTHER" id="PTHR38814:SF1">
    <property type="entry name" value="ENDONUCLEASE NUCS"/>
    <property type="match status" value="1"/>
</dbReference>
<evidence type="ECO:0000256" key="4">
    <source>
        <dbReference type="ARBA" id="ARBA00022801"/>
    </source>
</evidence>
<evidence type="ECO:0000256" key="3">
    <source>
        <dbReference type="ARBA" id="ARBA00022759"/>
    </source>
</evidence>
<comment type="function">
    <text evidence="6">Cleaves both 3' and 5' ssDNA extremities of branched DNA structures.</text>
</comment>
<feature type="domain" description="Endonuclease NucS C-terminal" evidence="7">
    <location>
        <begin position="111"/>
        <end position="230"/>
    </location>
</feature>
<dbReference type="Pfam" id="PF21003">
    <property type="entry name" value="NucS_N"/>
    <property type="match status" value="1"/>
</dbReference>
<protein>
    <recommendedName>
        <fullName evidence="6">Endonuclease NucS</fullName>
        <ecNumber evidence="6">3.1.-.-</ecNumber>
    </recommendedName>
</protein>
<dbReference type="HAMAP" id="MF_00722">
    <property type="entry name" value="NucS"/>
    <property type="match status" value="1"/>
</dbReference>
<organism evidence="9 10">
    <name type="scientific">Microbacterium koreense</name>
    <dbReference type="NCBI Taxonomy" id="323761"/>
    <lineage>
        <taxon>Bacteria</taxon>
        <taxon>Bacillati</taxon>
        <taxon>Actinomycetota</taxon>
        <taxon>Actinomycetes</taxon>
        <taxon>Micrococcales</taxon>
        <taxon>Microbacteriaceae</taxon>
        <taxon>Microbacterium</taxon>
    </lineage>
</organism>
<dbReference type="InterPro" id="IPR048301">
    <property type="entry name" value="NucS_C"/>
</dbReference>
<evidence type="ECO:0000256" key="1">
    <source>
        <dbReference type="ARBA" id="ARBA00022490"/>
    </source>
</evidence>
<dbReference type="EMBL" id="JBHTIM010000001">
    <property type="protein sequence ID" value="MFD0780218.1"/>
    <property type="molecule type" value="Genomic_DNA"/>
</dbReference>
<keyword evidence="5 6" id="KW-0238">DNA-binding</keyword>
<keyword evidence="10" id="KW-1185">Reference proteome</keyword>
<dbReference type="Gene3D" id="2.70.180.20">
    <property type="match status" value="1"/>
</dbReference>
<dbReference type="EC" id="3.1.-.-" evidence="6"/>
<proteinExistence type="inferred from homology"/>
<gene>
    <name evidence="6 9" type="primary">nucS</name>
    <name evidence="9" type="ORF">ACFQZV_02760</name>
</gene>
<evidence type="ECO:0000259" key="7">
    <source>
        <dbReference type="Pfam" id="PF01939"/>
    </source>
</evidence>
<reference evidence="10" key="1">
    <citation type="journal article" date="2019" name="Int. J. Syst. Evol. Microbiol.">
        <title>The Global Catalogue of Microorganisms (GCM) 10K type strain sequencing project: providing services to taxonomists for standard genome sequencing and annotation.</title>
        <authorList>
            <consortium name="The Broad Institute Genomics Platform"/>
            <consortium name="The Broad Institute Genome Sequencing Center for Infectious Disease"/>
            <person name="Wu L."/>
            <person name="Ma J."/>
        </authorList>
    </citation>
    <scope>NUCLEOTIDE SEQUENCE [LARGE SCALE GENOMIC DNA]</scope>
    <source>
        <strain evidence="10">CCUG 50754</strain>
    </source>
</reference>
<accession>A0ABW2ZNS7</accession>
<evidence type="ECO:0000259" key="8">
    <source>
        <dbReference type="Pfam" id="PF21003"/>
    </source>
</evidence>
<comment type="caution">
    <text evidence="9">The sequence shown here is derived from an EMBL/GenBank/DDBJ whole genome shotgun (WGS) entry which is preliminary data.</text>
</comment>
<keyword evidence="1 6" id="KW-0963">Cytoplasm</keyword>
<dbReference type="Pfam" id="PF01939">
    <property type="entry name" value="NucS_C"/>
    <property type="match status" value="1"/>
</dbReference>
<dbReference type="InterPro" id="IPR002793">
    <property type="entry name" value="Endonuclease_NucS"/>
</dbReference>
<evidence type="ECO:0000256" key="6">
    <source>
        <dbReference type="HAMAP-Rule" id="MF_00722"/>
    </source>
</evidence>
<evidence type="ECO:0000256" key="5">
    <source>
        <dbReference type="ARBA" id="ARBA00023125"/>
    </source>
</evidence>
<keyword evidence="3 6" id="KW-0255">Endonuclease</keyword>
<dbReference type="CDD" id="cd22341">
    <property type="entry name" value="NucS-like"/>
    <property type="match status" value="1"/>
</dbReference>
<dbReference type="PANTHER" id="PTHR38814">
    <property type="entry name" value="ENDONUCLEASE NUCS"/>
    <property type="match status" value="1"/>
</dbReference>
<dbReference type="RefSeq" id="WP_378752481.1">
    <property type="nucleotide sequence ID" value="NZ_JBHSSV010000010.1"/>
</dbReference>
<evidence type="ECO:0000313" key="9">
    <source>
        <dbReference type="EMBL" id="MFD0780218.1"/>
    </source>
</evidence>
<keyword evidence="4 6" id="KW-0378">Hydrolase</keyword>